<evidence type="ECO:0000256" key="6">
    <source>
        <dbReference type="ARBA" id="ARBA00022723"/>
    </source>
</evidence>
<dbReference type="OMA" id="SMKQCIE"/>
<proteinExistence type="inferred from homology"/>
<keyword evidence="7" id="KW-0732">Signal</keyword>
<evidence type="ECO:0000256" key="8">
    <source>
        <dbReference type="ARBA" id="ARBA00022801"/>
    </source>
</evidence>
<dbReference type="PANTHER" id="PTHR11409:SF39">
    <property type="entry name" value="ADENOSINE DEAMINASE 2"/>
    <property type="match status" value="1"/>
</dbReference>
<dbReference type="InterPro" id="IPR001365">
    <property type="entry name" value="A_deaminase_dom"/>
</dbReference>
<dbReference type="PANTHER" id="PTHR11409">
    <property type="entry name" value="ADENOSINE DEAMINASE"/>
    <property type="match status" value="1"/>
</dbReference>
<dbReference type="HOGENOM" id="CLU_022829_2_0_1"/>
<dbReference type="InterPro" id="IPR006330">
    <property type="entry name" value="Ado/ade_deaminase"/>
</dbReference>
<dbReference type="Gene3D" id="3.20.20.140">
    <property type="entry name" value="Metal-dependent hydrolases"/>
    <property type="match status" value="1"/>
</dbReference>
<organism evidence="11 12">
    <name type="scientific">Serendipita indica (strain DSM 11827)</name>
    <name type="common">Root endophyte fungus</name>
    <name type="synonym">Piriformospora indica</name>
    <dbReference type="NCBI Taxonomy" id="1109443"/>
    <lineage>
        <taxon>Eukaryota</taxon>
        <taxon>Fungi</taxon>
        <taxon>Dikarya</taxon>
        <taxon>Basidiomycota</taxon>
        <taxon>Agaricomycotina</taxon>
        <taxon>Agaricomycetes</taxon>
        <taxon>Sebacinales</taxon>
        <taxon>Serendipitaceae</taxon>
        <taxon>Serendipita</taxon>
    </lineage>
</organism>
<dbReference type="FunFam" id="3.20.20.140:FF:000017">
    <property type="entry name" value="Adenosine deaminase 2"/>
    <property type="match status" value="1"/>
</dbReference>
<evidence type="ECO:0000256" key="7">
    <source>
        <dbReference type="ARBA" id="ARBA00022729"/>
    </source>
</evidence>
<reference evidence="11 12" key="1">
    <citation type="journal article" date="2011" name="PLoS Pathog.">
        <title>Endophytic Life Strategies Decoded by Genome and Transcriptome Analyses of the Mutualistic Root Symbiont Piriformospora indica.</title>
        <authorList>
            <person name="Zuccaro A."/>
            <person name="Lahrmann U."/>
            <person name="Guldener U."/>
            <person name="Langen G."/>
            <person name="Pfiffi S."/>
            <person name="Biedenkopf D."/>
            <person name="Wong P."/>
            <person name="Samans B."/>
            <person name="Grimm C."/>
            <person name="Basiewicz M."/>
            <person name="Murat C."/>
            <person name="Martin F."/>
            <person name="Kogel K.H."/>
        </authorList>
    </citation>
    <scope>NUCLEOTIDE SEQUENCE [LARGE SCALE GENOMIC DNA]</scope>
    <source>
        <strain evidence="11 12">DSM 11827</strain>
    </source>
</reference>
<dbReference type="EMBL" id="CAFZ01000050">
    <property type="protein sequence ID" value="CCA69259.1"/>
    <property type="molecule type" value="Genomic_DNA"/>
</dbReference>
<accession>G4TD67</accession>
<dbReference type="EC" id="3.5.4.4" evidence="4"/>
<sequence>MSSIVDSYLAKRKELIEEDTSLRADRAKLRNLTPLEAKAEALVRQIRKHEAEEVFSFTLFLHEVPDVASNQIWSQKNESLEHPFPGMAFLTAKKTIESTRIFKIIKKMPKGALLHAHLEATVDARVLLDLALEHPNICIRSPCAIDASNMGNILPDFAPLPLAQLKELEASPSITSSYYNPGTYIPIHKARNEWPASLGNGFDDWVIRAIVINPTEAYGTHNTTVKIWDKFVSCFSVIRGLVAYEPVYRKYIRALFESCIEDGVSYAEIRMNFTPKTIVAADGAGAVDHSYFVGIFQDVVQEFKADLTAQGKGNLFHGAKLIYTVIRILSVEELKWYLDDCLELKKKFPDTLAAFDLVGPEDKMNPLIYYLEPLLEFSRTCEEQGVDLPFLFHAGETLGDGDSVDQNLYDAILLGTKRIGHAFSLVKHPALMRLCRERNICCEVCPVSNEILRLTSSMPAHPLAAMLNHGVPVALASDDPGIFSNIGISYDFFQVLVASEISGLMTLGVLARQSIEHALLGAESKAELLKVWDCQWTEYIEEILAEHTK</sequence>
<evidence type="ECO:0000256" key="2">
    <source>
        <dbReference type="ARBA" id="ARBA00004613"/>
    </source>
</evidence>
<dbReference type="GO" id="GO:0005615">
    <property type="term" value="C:extracellular space"/>
    <property type="evidence" value="ECO:0007669"/>
    <property type="project" value="InterPro"/>
</dbReference>
<dbReference type="InterPro" id="IPR006331">
    <property type="entry name" value="ADGF"/>
</dbReference>
<dbReference type="eggNOG" id="KOG1097">
    <property type="taxonomic scope" value="Eukaryota"/>
</dbReference>
<evidence type="ECO:0000256" key="4">
    <source>
        <dbReference type="ARBA" id="ARBA00012784"/>
    </source>
</evidence>
<dbReference type="GO" id="GO:0046872">
    <property type="term" value="F:metal ion binding"/>
    <property type="evidence" value="ECO:0007669"/>
    <property type="project" value="UniProtKB-KW"/>
</dbReference>
<dbReference type="NCBIfam" id="TIGR01431">
    <property type="entry name" value="adm_rel"/>
    <property type="match status" value="1"/>
</dbReference>
<dbReference type="GO" id="GO:0006154">
    <property type="term" value="P:adenosine catabolic process"/>
    <property type="evidence" value="ECO:0007669"/>
    <property type="project" value="InterPro"/>
</dbReference>
<dbReference type="Proteomes" id="UP000007148">
    <property type="component" value="Unassembled WGS sequence"/>
</dbReference>
<name>G4TD67_SERID</name>
<comment type="catalytic activity">
    <reaction evidence="9">
        <text>adenosine + H2O + H(+) = inosine + NH4(+)</text>
        <dbReference type="Rhea" id="RHEA:24408"/>
        <dbReference type="ChEBI" id="CHEBI:15377"/>
        <dbReference type="ChEBI" id="CHEBI:15378"/>
        <dbReference type="ChEBI" id="CHEBI:16335"/>
        <dbReference type="ChEBI" id="CHEBI:17596"/>
        <dbReference type="ChEBI" id="CHEBI:28938"/>
        <dbReference type="EC" id="3.5.4.4"/>
    </reaction>
</comment>
<dbReference type="STRING" id="1109443.G4TD67"/>
<dbReference type="OrthoDB" id="7202371at2759"/>
<keyword evidence="12" id="KW-1185">Reference proteome</keyword>
<evidence type="ECO:0000259" key="10">
    <source>
        <dbReference type="Pfam" id="PF00962"/>
    </source>
</evidence>
<dbReference type="SUPFAM" id="SSF51556">
    <property type="entry name" value="Metallo-dependent hydrolases"/>
    <property type="match status" value="1"/>
</dbReference>
<keyword evidence="8" id="KW-0378">Hydrolase</keyword>
<evidence type="ECO:0000256" key="9">
    <source>
        <dbReference type="ARBA" id="ARBA00047764"/>
    </source>
</evidence>
<dbReference type="AlphaFoldDB" id="G4TD67"/>
<dbReference type="InParanoid" id="G4TD67"/>
<evidence type="ECO:0000256" key="3">
    <source>
        <dbReference type="ARBA" id="ARBA00006083"/>
    </source>
</evidence>
<keyword evidence="5" id="KW-0964">Secreted</keyword>
<keyword evidence="6" id="KW-0479">Metal-binding</keyword>
<protein>
    <recommendedName>
        <fullName evidence="4">adenosine deaminase</fullName>
        <ecNumber evidence="4">3.5.4.4</ecNumber>
    </recommendedName>
</protein>
<comment type="subcellular location">
    <subcellularLocation>
        <location evidence="2">Secreted</location>
    </subcellularLocation>
</comment>
<dbReference type="GO" id="GO:0046103">
    <property type="term" value="P:inosine biosynthetic process"/>
    <property type="evidence" value="ECO:0007669"/>
    <property type="project" value="TreeGrafter"/>
</dbReference>
<evidence type="ECO:0000313" key="12">
    <source>
        <dbReference type="Proteomes" id="UP000007148"/>
    </source>
</evidence>
<dbReference type="GO" id="GO:0004000">
    <property type="term" value="F:adenosine deaminase activity"/>
    <property type="evidence" value="ECO:0007669"/>
    <property type="project" value="InterPro"/>
</dbReference>
<dbReference type="InterPro" id="IPR032466">
    <property type="entry name" value="Metal_Hydrolase"/>
</dbReference>
<evidence type="ECO:0000256" key="1">
    <source>
        <dbReference type="ARBA" id="ARBA00001947"/>
    </source>
</evidence>
<comment type="similarity">
    <text evidence="3">Belongs to the metallo-dependent hydrolases superfamily. Adenosine and AMP deaminases family. ADGF subfamily.</text>
</comment>
<gene>
    <name evidence="11" type="ORF">PIIN_03158</name>
</gene>
<dbReference type="Pfam" id="PF00962">
    <property type="entry name" value="A_deaminase"/>
    <property type="match status" value="1"/>
</dbReference>
<evidence type="ECO:0000256" key="5">
    <source>
        <dbReference type="ARBA" id="ARBA00022525"/>
    </source>
</evidence>
<comment type="cofactor">
    <cofactor evidence="1">
        <name>Zn(2+)</name>
        <dbReference type="ChEBI" id="CHEBI:29105"/>
    </cofactor>
</comment>
<evidence type="ECO:0000313" key="11">
    <source>
        <dbReference type="EMBL" id="CCA69259.1"/>
    </source>
</evidence>
<comment type="caution">
    <text evidence="11">The sequence shown here is derived from an EMBL/GenBank/DDBJ whole genome shotgun (WGS) entry which is preliminary data.</text>
</comment>
<feature type="domain" description="Adenosine deaminase" evidence="10">
    <location>
        <begin position="225"/>
        <end position="530"/>
    </location>
</feature>